<reference evidence="1 2" key="1">
    <citation type="journal article" date="2013" name="Stand. Genomic Sci.">
        <title>Genome sequence of the reddish-pigmented Rubellimicrobium thermophilum type strain (DSM 16684(T)), a member of the Roseobacter clade.</title>
        <authorList>
            <person name="Fiebig A."/>
            <person name="Riedel T."/>
            <person name="Gronow S."/>
            <person name="Petersen J."/>
            <person name="Klenk H.P."/>
            <person name="Goker M."/>
        </authorList>
    </citation>
    <scope>NUCLEOTIDE SEQUENCE [LARGE SCALE GENOMIC DNA]</scope>
    <source>
        <strain evidence="1 2">DSM 16684</strain>
    </source>
</reference>
<dbReference type="STRING" id="1123069.ruthe_03231"/>
<dbReference type="Proteomes" id="UP000015346">
    <property type="component" value="Unassembled WGS sequence"/>
</dbReference>
<dbReference type="AlphaFoldDB" id="S9S925"/>
<gene>
    <name evidence="1" type="ORF">ruthe_03231</name>
</gene>
<dbReference type="RefSeq" id="WP_021099284.1">
    <property type="nucleotide sequence ID" value="NZ_KE557325.1"/>
</dbReference>
<dbReference type="HOGENOM" id="CLU_026001_0_1_5"/>
<protein>
    <submittedName>
        <fullName evidence="1">Uncharacterized protein putative in bacteria</fullName>
    </submittedName>
</protein>
<comment type="caution">
    <text evidence="1">The sequence shown here is derived from an EMBL/GenBank/DDBJ whole genome shotgun (WGS) entry which is preliminary data.</text>
</comment>
<dbReference type="PATRIC" id="fig|1123069.3.peg.3203"/>
<keyword evidence="2" id="KW-1185">Reference proteome</keyword>
<evidence type="ECO:0000313" key="1">
    <source>
        <dbReference type="EMBL" id="EPX82769.1"/>
    </source>
</evidence>
<proteinExistence type="predicted"/>
<accession>S9S925</accession>
<evidence type="ECO:0000313" key="2">
    <source>
        <dbReference type="Proteomes" id="UP000015346"/>
    </source>
</evidence>
<dbReference type="InterPro" id="IPR014917">
    <property type="entry name" value="DUF1800"/>
</dbReference>
<dbReference type="OrthoDB" id="9772295at2"/>
<name>S9S925_9RHOB</name>
<organism evidence="1 2">
    <name type="scientific">Rubellimicrobium thermophilum DSM 16684</name>
    <dbReference type="NCBI Taxonomy" id="1123069"/>
    <lineage>
        <taxon>Bacteria</taxon>
        <taxon>Pseudomonadati</taxon>
        <taxon>Pseudomonadota</taxon>
        <taxon>Alphaproteobacteria</taxon>
        <taxon>Rhodobacterales</taxon>
        <taxon>Roseobacteraceae</taxon>
        <taxon>Rubellimicrobium</taxon>
    </lineage>
</organism>
<dbReference type="Pfam" id="PF08811">
    <property type="entry name" value="DUF1800"/>
    <property type="match status" value="1"/>
</dbReference>
<sequence>MTFDPHLAAIRFGTGLSPYLPPPSSIEAMLERLAGPDVAARAIPAMSYTEALAIERAFAQANRQARNGETAAIRAAARAERDRLRRLVEPTRLAQFRTVLARQVASEDALRERLLLFWANHFTARPKTTVAGILIAPYVEEAIRPHVAGRFADMLTAVALHPVMVAYLDQARSIGPGSIQGRQSGRGLNENYARELLELHTVGVGGGYTQEDVRQLALLLTGVTVAEGQTVYRPRWAEPGAETVLGRTYPAEADLATVQAVLADLAVRPETARHLARKLAVHFVSDAPEERLVEALAGEWLASGGDLLAVTGALLRHPAAWSPRKDKVKPPVDFIASALRALGLGADFLLPLGFRETRRLLANPLAVMGQPWQDPPGPDGWPEAPEAWITPQFMAARIDWAMNRPEEMQPDLPDPRDFVRIALGPAAREEVIFAAHAAERPSEAIGVILASSDFQRR</sequence>
<dbReference type="EMBL" id="AOLV01000039">
    <property type="protein sequence ID" value="EPX82769.1"/>
    <property type="molecule type" value="Genomic_DNA"/>
</dbReference>